<dbReference type="GO" id="GO:0006508">
    <property type="term" value="P:proteolysis"/>
    <property type="evidence" value="ECO:0007669"/>
    <property type="project" value="UniProtKB-KW"/>
</dbReference>
<keyword evidence="9" id="KW-1185">Reference proteome</keyword>
<dbReference type="FunFam" id="2.40.10.10:FF:000177">
    <property type="entry name" value="Serine protease"/>
    <property type="match status" value="1"/>
</dbReference>
<keyword evidence="3" id="KW-0720">Serine protease</keyword>
<evidence type="ECO:0000256" key="5">
    <source>
        <dbReference type="ARBA" id="ARBA00024195"/>
    </source>
</evidence>
<evidence type="ECO:0000313" key="9">
    <source>
        <dbReference type="Proteomes" id="UP000075881"/>
    </source>
</evidence>
<feature type="signal peptide" evidence="6">
    <location>
        <begin position="1"/>
        <end position="26"/>
    </location>
</feature>
<dbReference type="SUPFAM" id="SSF50494">
    <property type="entry name" value="Trypsin-like serine proteases"/>
    <property type="match status" value="1"/>
</dbReference>
<dbReference type="SMART" id="SM00020">
    <property type="entry name" value="Tryp_SPc"/>
    <property type="match status" value="1"/>
</dbReference>
<dbReference type="PANTHER" id="PTHR24276:SF91">
    <property type="entry name" value="AT26814P-RELATED"/>
    <property type="match status" value="1"/>
</dbReference>
<dbReference type="VEuPathDB" id="VectorBase:ACHR007584"/>
<reference evidence="9" key="1">
    <citation type="submission" date="2013-03" db="EMBL/GenBank/DDBJ databases">
        <title>The Genome Sequence of Anopheles christyi ACHKN1017.</title>
        <authorList>
            <consortium name="The Broad Institute Genomics Platform"/>
            <person name="Neafsey D.E."/>
            <person name="Besansky N."/>
            <person name="Walker B."/>
            <person name="Young S.K."/>
            <person name="Zeng Q."/>
            <person name="Gargeya S."/>
            <person name="Fitzgerald M."/>
            <person name="Haas B."/>
            <person name="Abouelleil A."/>
            <person name="Allen A.W."/>
            <person name="Alvarado L."/>
            <person name="Arachchi H.M."/>
            <person name="Berlin A.M."/>
            <person name="Chapman S.B."/>
            <person name="Gainer-Dewar J."/>
            <person name="Goldberg J."/>
            <person name="Griggs A."/>
            <person name="Gujja S."/>
            <person name="Hansen M."/>
            <person name="Howarth C."/>
            <person name="Imamovic A."/>
            <person name="Ireland A."/>
            <person name="Larimer J."/>
            <person name="McCowan C."/>
            <person name="Murphy C."/>
            <person name="Pearson M."/>
            <person name="Poon T.W."/>
            <person name="Priest M."/>
            <person name="Roberts A."/>
            <person name="Saif S."/>
            <person name="Shea T."/>
            <person name="Sisk P."/>
            <person name="Sykes S."/>
            <person name="Wortman J."/>
            <person name="Nusbaum C."/>
            <person name="Birren B."/>
        </authorList>
    </citation>
    <scope>NUCLEOTIDE SEQUENCE [LARGE SCALE GENOMIC DNA]</scope>
    <source>
        <strain evidence="9">ACHKN1017</strain>
    </source>
</reference>
<dbReference type="InterPro" id="IPR009003">
    <property type="entry name" value="Peptidase_S1_PA"/>
</dbReference>
<dbReference type="PROSITE" id="PS50240">
    <property type="entry name" value="TRYPSIN_DOM"/>
    <property type="match status" value="1"/>
</dbReference>
<dbReference type="AlphaFoldDB" id="A0A182K9Z7"/>
<evidence type="ECO:0000256" key="3">
    <source>
        <dbReference type="ARBA" id="ARBA00022825"/>
    </source>
</evidence>
<dbReference type="Pfam" id="PF00089">
    <property type="entry name" value="Trypsin"/>
    <property type="match status" value="1"/>
</dbReference>
<dbReference type="InterPro" id="IPR001254">
    <property type="entry name" value="Trypsin_dom"/>
</dbReference>
<dbReference type="CDD" id="cd00190">
    <property type="entry name" value="Tryp_SPc"/>
    <property type="match status" value="1"/>
</dbReference>
<dbReference type="GO" id="GO:0004252">
    <property type="term" value="F:serine-type endopeptidase activity"/>
    <property type="evidence" value="ECO:0007669"/>
    <property type="project" value="InterPro"/>
</dbReference>
<dbReference type="PRINTS" id="PR00722">
    <property type="entry name" value="CHYMOTRYPSIN"/>
</dbReference>
<keyword evidence="2" id="KW-0378">Hydrolase</keyword>
<evidence type="ECO:0000256" key="1">
    <source>
        <dbReference type="ARBA" id="ARBA00022670"/>
    </source>
</evidence>
<evidence type="ECO:0000313" key="8">
    <source>
        <dbReference type="EnsemblMetazoa" id="ACHR007584-PA"/>
    </source>
</evidence>
<dbReference type="InterPro" id="IPR043504">
    <property type="entry name" value="Peptidase_S1_PA_chymotrypsin"/>
</dbReference>
<sequence length="268" mass="28624">MKTFQSLPVVVVVAATILGLITVAAALPSHRNSPSSSSTRIAGGDDAADGQFPFQVALINEGLVYCGGTVVNRRWILTAAACITGKALSDVQLFVGSADRLTGGRNVTAERFVIHPGFNSQTYANDVALVRLAESLAFTGNQQLQPIQLATEFFETATNATVSGWGRFAISNNQLPTRLQFIRTDIIGSEECAEQFEEPYRARISDRTICTSNQASQGVCLGDAGGPLVLDGELVGVQSWSIPCGTGLPDVYERVSHHRAWILAITLL</sequence>
<reference evidence="8" key="2">
    <citation type="submission" date="2020-05" db="UniProtKB">
        <authorList>
            <consortium name="EnsemblMetazoa"/>
        </authorList>
    </citation>
    <scope>IDENTIFICATION</scope>
    <source>
        <strain evidence="8">ACHKN1017</strain>
    </source>
</reference>
<evidence type="ECO:0000256" key="6">
    <source>
        <dbReference type="SAM" id="SignalP"/>
    </source>
</evidence>
<dbReference type="InterPro" id="IPR050430">
    <property type="entry name" value="Peptidase_S1"/>
</dbReference>
<dbReference type="InterPro" id="IPR001314">
    <property type="entry name" value="Peptidase_S1A"/>
</dbReference>
<name>A0A182K9Z7_9DIPT</name>
<evidence type="ECO:0000256" key="2">
    <source>
        <dbReference type="ARBA" id="ARBA00022801"/>
    </source>
</evidence>
<dbReference type="STRING" id="43041.A0A182K9Z7"/>
<keyword evidence="1" id="KW-0645">Protease</keyword>
<dbReference type="Proteomes" id="UP000075881">
    <property type="component" value="Unassembled WGS sequence"/>
</dbReference>
<comment type="similarity">
    <text evidence="5">Belongs to the peptidase S1 family. CLIP subfamily.</text>
</comment>
<feature type="domain" description="Peptidase S1" evidence="7">
    <location>
        <begin position="41"/>
        <end position="267"/>
    </location>
</feature>
<dbReference type="Gene3D" id="2.40.10.10">
    <property type="entry name" value="Trypsin-like serine proteases"/>
    <property type="match status" value="1"/>
</dbReference>
<organism evidence="8 9">
    <name type="scientific">Anopheles christyi</name>
    <dbReference type="NCBI Taxonomy" id="43041"/>
    <lineage>
        <taxon>Eukaryota</taxon>
        <taxon>Metazoa</taxon>
        <taxon>Ecdysozoa</taxon>
        <taxon>Arthropoda</taxon>
        <taxon>Hexapoda</taxon>
        <taxon>Insecta</taxon>
        <taxon>Pterygota</taxon>
        <taxon>Neoptera</taxon>
        <taxon>Endopterygota</taxon>
        <taxon>Diptera</taxon>
        <taxon>Nematocera</taxon>
        <taxon>Culicoidea</taxon>
        <taxon>Culicidae</taxon>
        <taxon>Anophelinae</taxon>
        <taxon>Anopheles</taxon>
    </lineage>
</organism>
<dbReference type="EnsemblMetazoa" id="ACHR007584-RA">
    <property type="protein sequence ID" value="ACHR007584-PA"/>
    <property type="gene ID" value="ACHR007584"/>
</dbReference>
<dbReference type="PANTHER" id="PTHR24276">
    <property type="entry name" value="POLYSERASE-RELATED"/>
    <property type="match status" value="1"/>
</dbReference>
<proteinExistence type="inferred from homology"/>
<feature type="chain" id="PRO_5008125229" description="Peptidase S1 domain-containing protein" evidence="6">
    <location>
        <begin position="27"/>
        <end position="268"/>
    </location>
</feature>
<keyword evidence="6" id="KW-0732">Signal</keyword>
<keyword evidence="4" id="KW-1015">Disulfide bond</keyword>
<evidence type="ECO:0000256" key="4">
    <source>
        <dbReference type="ARBA" id="ARBA00023157"/>
    </source>
</evidence>
<protein>
    <recommendedName>
        <fullName evidence="7">Peptidase S1 domain-containing protein</fullName>
    </recommendedName>
</protein>
<evidence type="ECO:0000259" key="7">
    <source>
        <dbReference type="PROSITE" id="PS50240"/>
    </source>
</evidence>
<accession>A0A182K9Z7</accession>